<evidence type="ECO:0000313" key="10">
    <source>
        <dbReference type="Proteomes" id="UP000780801"/>
    </source>
</evidence>
<evidence type="ECO:0000256" key="4">
    <source>
        <dbReference type="ARBA" id="ARBA00023006"/>
    </source>
</evidence>
<dbReference type="AlphaFoldDB" id="A0A9P6FRG0"/>
<dbReference type="GO" id="GO:0034045">
    <property type="term" value="C:phagophore assembly site membrane"/>
    <property type="evidence" value="ECO:0007669"/>
    <property type="project" value="UniProtKB-SubCell"/>
</dbReference>
<keyword evidence="5" id="KW-0813">Transport</keyword>
<dbReference type="GO" id="GO:0006995">
    <property type="term" value="P:cellular response to nitrogen starvation"/>
    <property type="evidence" value="ECO:0007669"/>
    <property type="project" value="TreeGrafter"/>
</dbReference>
<dbReference type="GO" id="GO:0034727">
    <property type="term" value="P:piecemeal microautophagy of the nucleus"/>
    <property type="evidence" value="ECO:0007669"/>
    <property type="project" value="TreeGrafter"/>
</dbReference>
<dbReference type="Proteomes" id="UP000780801">
    <property type="component" value="Unassembled WGS sequence"/>
</dbReference>
<dbReference type="Gene3D" id="3.10.20.620">
    <property type="match status" value="1"/>
</dbReference>
<keyword evidence="4 5" id="KW-0072">Autophagy</keyword>
<dbReference type="GO" id="GO:0005776">
    <property type="term" value="C:autophagosome"/>
    <property type="evidence" value="ECO:0007669"/>
    <property type="project" value="TreeGrafter"/>
</dbReference>
<dbReference type="OrthoDB" id="272162at2759"/>
<comment type="subcellular location">
    <subcellularLocation>
        <location evidence="5">Preautophagosomal structure membrane</location>
        <topology evidence="5">Peripheral membrane protein</topology>
    </subcellularLocation>
</comment>
<keyword evidence="10" id="KW-1185">Reference proteome</keyword>
<gene>
    <name evidence="9" type="primary">ATG5_2</name>
    <name evidence="9" type="ORF">BGW38_003472</name>
</gene>
<dbReference type="Gene3D" id="1.10.246.190">
    <property type="entry name" value="Autophagy protein Apg5, helix rich domain"/>
    <property type="match status" value="1"/>
</dbReference>
<dbReference type="Pfam" id="PF04106">
    <property type="entry name" value="ATG5_UblB"/>
    <property type="match status" value="1"/>
</dbReference>
<name>A0A9P6FRG0_9FUNG</name>
<feature type="domain" description="Autophagy protein ATG5 UblA" evidence="8">
    <location>
        <begin position="15"/>
        <end position="118"/>
    </location>
</feature>
<dbReference type="EMBL" id="JAABOA010002322">
    <property type="protein sequence ID" value="KAF9580039.1"/>
    <property type="molecule type" value="Genomic_DNA"/>
</dbReference>
<reference evidence="9" key="1">
    <citation type="journal article" date="2020" name="Fungal Divers.">
        <title>Resolving the Mortierellaceae phylogeny through synthesis of multi-gene phylogenetics and phylogenomics.</title>
        <authorList>
            <person name="Vandepol N."/>
            <person name="Liber J."/>
            <person name="Desiro A."/>
            <person name="Na H."/>
            <person name="Kennedy M."/>
            <person name="Barry K."/>
            <person name="Grigoriev I.V."/>
            <person name="Miller A.N."/>
            <person name="O'Donnell K."/>
            <person name="Stajich J.E."/>
            <person name="Bonito G."/>
        </authorList>
    </citation>
    <scope>NUCLEOTIDE SEQUENCE</scope>
    <source>
        <strain evidence="9">KOD1015</strain>
    </source>
</reference>
<evidence type="ECO:0000256" key="5">
    <source>
        <dbReference type="RuleBase" id="RU361202"/>
    </source>
</evidence>
<dbReference type="InterPro" id="IPR042526">
    <property type="entry name" value="Atg5_HR"/>
</dbReference>
<keyword evidence="3 5" id="KW-0832">Ubl conjugation</keyword>
<sequence>MAIGIAPYNPIAKVIWDGSIPILFSDNGVDLPAKSPNASLLIEAPRCSYLSQLTSRVLHHFCGPAHGPDEEAELWFDYNGIPLKWHYPIGLLYDIHGLQAATRSSSESPLPWKVTAHFRDFPADKLIRRQAVDSCQDYYMAMIKEADYLRNGSTKRIMNMSKADQMQLWDGLQSNNYDQFWSMNHKLLANEGTIAKSLPVRIYLPDNCPIIQEPVSPLDNDGQPRTLGQILHMAVPDLFPLDDGESPTAATALIHGVVPDLSASALWIAQNLSYPDTFLHIVIVLH</sequence>
<comment type="subunit">
    <text evidence="5">Conjugated with ATG12.</text>
</comment>
<feature type="domain" description="Autophagy protein ATG5 UblB" evidence="6">
    <location>
        <begin position="198"/>
        <end position="283"/>
    </location>
</feature>
<comment type="caution">
    <text evidence="9">The sequence shown here is derived from an EMBL/GenBank/DDBJ whole genome shotgun (WGS) entry which is preliminary data.</text>
</comment>
<dbReference type="GO" id="GO:0000422">
    <property type="term" value="P:autophagy of mitochondrion"/>
    <property type="evidence" value="ECO:0007669"/>
    <property type="project" value="TreeGrafter"/>
</dbReference>
<dbReference type="Pfam" id="PF20637">
    <property type="entry name" value="ATG5_HBR"/>
    <property type="match status" value="1"/>
</dbReference>
<protein>
    <recommendedName>
        <fullName evidence="5">Autophagy protein 5</fullName>
    </recommendedName>
</protein>
<dbReference type="InterPro" id="IPR048940">
    <property type="entry name" value="ATG5_HBR"/>
</dbReference>
<proteinExistence type="inferred from homology"/>
<dbReference type="GO" id="GO:0019776">
    <property type="term" value="F:Atg8-family ligase activity"/>
    <property type="evidence" value="ECO:0007669"/>
    <property type="project" value="TreeGrafter"/>
</dbReference>
<dbReference type="PANTHER" id="PTHR13040:SF2">
    <property type="entry name" value="AUTOPHAGY PROTEIN 5"/>
    <property type="match status" value="1"/>
</dbReference>
<dbReference type="Gene3D" id="3.10.20.90">
    <property type="entry name" value="Phosphatidylinositol 3-kinase Catalytic Subunit, Chain A, domain 1"/>
    <property type="match status" value="1"/>
</dbReference>
<keyword evidence="2 5" id="KW-1017">Isopeptide bond</keyword>
<organism evidence="9 10">
    <name type="scientific">Lunasporangiospora selenospora</name>
    <dbReference type="NCBI Taxonomy" id="979761"/>
    <lineage>
        <taxon>Eukaryota</taxon>
        <taxon>Fungi</taxon>
        <taxon>Fungi incertae sedis</taxon>
        <taxon>Mucoromycota</taxon>
        <taxon>Mortierellomycotina</taxon>
        <taxon>Mortierellomycetes</taxon>
        <taxon>Mortierellales</taxon>
        <taxon>Mortierellaceae</taxon>
        <taxon>Lunasporangiospora</taxon>
    </lineage>
</organism>
<feature type="domain" description="Autophagy protein ATG5 alpha-helical bundle region" evidence="7">
    <location>
        <begin position="133"/>
        <end position="188"/>
    </location>
</feature>
<evidence type="ECO:0000259" key="8">
    <source>
        <dbReference type="Pfam" id="PF20638"/>
    </source>
</evidence>
<evidence type="ECO:0000256" key="2">
    <source>
        <dbReference type="ARBA" id="ARBA00022499"/>
    </source>
</evidence>
<comment type="similarity">
    <text evidence="1 5">Belongs to the ATG5 family.</text>
</comment>
<dbReference type="Pfam" id="PF20638">
    <property type="entry name" value="ATG5_UblA"/>
    <property type="match status" value="1"/>
</dbReference>
<evidence type="ECO:0000313" key="9">
    <source>
        <dbReference type="EMBL" id="KAF9580039.1"/>
    </source>
</evidence>
<dbReference type="GO" id="GO:0044233">
    <property type="term" value="C:mitochondria-associated endoplasmic reticulum membrane contact site"/>
    <property type="evidence" value="ECO:0007669"/>
    <property type="project" value="TreeGrafter"/>
</dbReference>
<evidence type="ECO:0000259" key="6">
    <source>
        <dbReference type="Pfam" id="PF04106"/>
    </source>
</evidence>
<dbReference type="InterPro" id="IPR007239">
    <property type="entry name" value="Atg5"/>
</dbReference>
<dbReference type="InterPro" id="IPR048939">
    <property type="entry name" value="ATG5_UblA"/>
</dbReference>
<evidence type="ECO:0000256" key="3">
    <source>
        <dbReference type="ARBA" id="ARBA00022843"/>
    </source>
</evidence>
<evidence type="ECO:0000259" key="7">
    <source>
        <dbReference type="Pfam" id="PF20637"/>
    </source>
</evidence>
<comment type="function">
    <text evidence="5">Involved in cytoplasm to vacuole transport (Cvt) and autophagic vesicle formation.</text>
</comment>
<dbReference type="GO" id="GO:0061908">
    <property type="term" value="C:phagophore"/>
    <property type="evidence" value="ECO:0007669"/>
    <property type="project" value="TreeGrafter"/>
</dbReference>
<accession>A0A9P6FRG0</accession>
<dbReference type="PANTHER" id="PTHR13040">
    <property type="entry name" value="AUTOPHAGY PROTEIN 5"/>
    <property type="match status" value="1"/>
</dbReference>
<evidence type="ECO:0000256" key="1">
    <source>
        <dbReference type="ARBA" id="ARBA00006910"/>
    </source>
</evidence>
<dbReference type="InterPro" id="IPR048318">
    <property type="entry name" value="ATG5_UblB"/>
</dbReference>
<dbReference type="InterPro" id="IPR042527">
    <property type="entry name" value="Atg5_UblA_dom_sf"/>
</dbReference>
<dbReference type="GO" id="GO:0034274">
    <property type="term" value="C:Atg12-Atg5-Atg16 complex"/>
    <property type="evidence" value="ECO:0007669"/>
    <property type="project" value="TreeGrafter"/>
</dbReference>
<keyword evidence="5" id="KW-0472">Membrane</keyword>